<dbReference type="InterPro" id="IPR025235">
    <property type="entry name" value="DUF4178"/>
</dbReference>
<reference evidence="3" key="1">
    <citation type="submission" date="2016-07" db="EMBL/GenBank/DDBJ databases">
        <authorList>
            <person name="Florea S."/>
            <person name="Webb J.S."/>
            <person name="Jaromczyk J."/>
            <person name="Schardl C.L."/>
        </authorList>
    </citation>
    <scope>NUCLEOTIDE SEQUENCE [LARGE SCALE GENOMIC DNA]</scope>
    <source>
        <strain evidence="3">Z6</strain>
    </source>
</reference>
<sequence length="176" mass="20568">MGFFDLFKSKPKKKNKVEARNPLNLQIGDIVEYDLAEYKVIGKLSYEEGGYLWYDYHLFDGQEHLWLGAEDDDELEIGLYKKLDVNHQLYTQLQNEILKKLTYEGKEYTLIEDGKANIRAEGRVGAKTGQRVQYWDYEASDGSEVSVERWGNELEISIGQEIKEHLLEYYPGERSE</sequence>
<organism evidence="2 3">
    <name type="scientific">Orenia metallireducens</name>
    <dbReference type="NCBI Taxonomy" id="1413210"/>
    <lineage>
        <taxon>Bacteria</taxon>
        <taxon>Bacillati</taxon>
        <taxon>Bacillota</taxon>
        <taxon>Clostridia</taxon>
        <taxon>Halanaerobiales</taxon>
        <taxon>Halobacteroidaceae</taxon>
        <taxon>Orenia</taxon>
    </lineage>
</organism>
<evidence type="ECO:0000313" key="3">
    <source>
        <dbReference type="Proteomes" id="UP000093514"/>
    </source>
</evidence>
<proteinExistence type="predicted"/>
<keyword evidence="3" id="KW-1185">Reference proteome</keyword>
<evidence type="ECO:0000259" key="1">
    <source>
        <dbReference type="Pfam" id="PF13785"/>
    </source>
</evidence>
<gene>
    <name evidence="2" type="ORF">U472_07780</name>
</gene>
<comment type="caution">
    <text evidence="2">The sequence shown here is derived from an EMBL/GenBank/DDBJ whole genome shotgun (WGS) entry which is preliminary data.</text>
</comment>
<name>A0A1C0AAM9_9FIRM</name>
<protein>
    <recommendedName>
        <fullName evidence="1">DUF4178 domain-containing protein</fullName>
    </recommendedName>
</protein>
<feature type="domain" description="DUF4178" evidence="1">
    <location>
        <begin position="26"/>
        <end position="163"/>
    </location>
</feature>
<dbReference type="AlphaFoldDB" id="A0A1C0AAM9"/>
<dbReference type="OrthoDB" id="3775810at2"/>
<dbReference type="RefSeq" id="WP_068717142.1">
    <property type="nucleotide sequence ID" value="NZ_LWDV01000008.1"/>
</dbReference>
<dbReference type="Pfam" id="PF13785">
    <property type="entry name" value="DUF4178"/>
    <property type="match status" value="1"/>
</dbReference>
<dbReference type="Proteomes" id="UP000093514">
    <property type="component" value="Unassembled WGS sequence"/>
</dbReference>
<dbReference type="EMBL" id="LWDV01000008">
    <property type="protein sequence ID" value="OCL27350.1"/>
    <property type="molecule type" value="Genomic_DNA"/>
</dbReference>
<reference evidence="2 3" key="2">
    <citation type="submission" date="2016-08" db="EMBL/GenBank/DDBJ databases">
        <title>Orenia metallireducens sp. nov. strain Z6, a Novel Metal-reducing Firmicute from the Deep Subsurface.</title>
        <authorList>
            <person name="Maxim B.I."/>
            <person name="Kenneth K."/>
            <person name="Flynn T.M."/>
            <person name="Oloughlin E.J."/>
            <person name="Locke R.A."/>
            <person name="Weber J.R."/>
            <person name="Egan S.M."/>
            <person name="Mackie R.I."/>
            <person name="Cann I.K."/>
        </authorList>
    </citation>
    <scope>NUCLEOTIDE SEQUENCE [LARGE SCALE GENOMIC DNA]</scope>
    <source>
        <strain evidence="2 3">Z6</strain>
    </source>
</reference>
<evidence type="ECO:0000313" key="2">
    <source>
        <dbReference type="EMBL" id="OCL27350.1"/>
    </source>
</evidence>
<accession>A0A1C0AAM9</accession>